<proteinExistence type="predicted"/>
<dbReference type="Proteomes" id="UP000199268">
    <property type="component" value="Unassembled WGS sequence"/>
</dbReference>
<evidence type="ECO:0000259" key="1">
    <source>
        <dbReference type="PROSITE" id="PS50995"/>
    </source>
</evidence>
<dbReference type="Gene3D" id="1.10.10.10">
    <property type="entry name" value="Winged helix-like DNA-binding domain superfamily/Winged helix DNA-binding domain"/>
    <property type="match status" value="1"/>
</dbReference>
<dbReference type="STRING" id="1505725.GA0061074_10126"/>
<keyword evidence="3" id="KW-1185">Reference proteome</keyword>
<dbReference type="PANTHER" id="PTHR33164">
    <property type="entry name" value="TRANSCRIPTIONAL REGULATOR, MARR FAMILY"/>
    <property type="match status" value="1"/>
</dbReference>
<name>A0A1C3YP04_9LACO</name>
<dbReference type="InterPro" id="IPR036388">
    <property type="entry name" value="WH-like_DNA-bd_sf"/>
</dbReference>
<dbReference type="GO" id="GO:0003700">
    <property type="term" value="F:DNA-binding transcription factor activity"/>
    <property type="evidence" value="ECO:0007669"/>
    <property type="project" value="InterPro"/>
</dbReference>
<dbReference type="GO" id="GO:0003677">
    <property type="term" value="F:DNA binding"/>
    <property type="evidence" value="ECO:0007669"/>
    <property type="project" value="UniProtKB-KW"/>
</dbReference>
<dbReference type="PANTHER" id="PTHR33164:SF105">
    <property type="entry name" value="TRANSCRIPTIONAL REPRESSOR PROTEIN-RELATED"/>
    <property type="match status" value="1"/>
</dbReference>
<dbReference type="InterPro" id="IPR036390">
    <property type="entry name" value="WH_DNA-bd_sf"/>
</dbReference>
<organism evidence="2 3">
    <name type="scientific">Weissella bombi</name>
    <dbReference type="NCBI Taxonomy" id="1505725"/>
    <lineage>
        <taxon>Bacteria</taxon>
        <taxon>Bacillati</taxon>
        <taxon>Bacillota</taxon>
        <taxon>Bacilli</taxon>
        <taxon>Lactobacillales</taxon>
        <taxon>Lactobacillaceae</taxon>
        <taxon>Weissella</taxon>
    </lineage>
</organism>
<gene>
    <name evidence="2" type="ORF">GA0061074_10126</name>
</gene>
<dbReference type="InterPro" id="IPR039422">
    <property type="entry name" value="MarR/SlyA-like"/>
</dbReference>
<protein>
    <submittedName>
        <fullName evidence="2">DNA-binding transcriptional regulator, MarR family</fullName>
    </submittedName>
</protein>
<dbReference type="SUPFAM" id="SSF46785">
    <property type="entry name" value="Winged helix' DNA-binding domain"/>
    <property type="match status" value="1"/>
</dbReference>
<dbReference type="PROSITE" id="PS50995">
    <property type="entry name" value="HTH_MARR_2"/>
    <property type="match status" value="1"/>
</dbReference>
<keyword evidence="2" id="KW-0238">DNA-binding</keyword>
<evidence type="ECO:0000313" key="2">
    <source>
        <dbReference type="EMBL" id="SCB71810.1"/>
    </source>
</evidence>
<dbReference type="SMART" id="SM00347">
    <property type="entry name" value="HTH_MARR"/>
    <property type="match status" value="1"/>
</dbReference>
<evidence type="ECO:0000313" key="3">
    <source>
        <dbReference type="Proteomes" id="UP000199268"/>
    </source>
</evidence>
<feature type="domain" description="HTH marR-type" evidence="1">
    <location>
        <begin position="1"/>
        <end position="132"/>
    </location>
</feature>
<dbReference type="InterPro" id="IPR000835">
    <property type="entry name" value="HTH_MarR-typ"/>
</dbReference>
<sequence>MKTIFEALKQAEAQHKSVLLTITKNNGMTIAEWKLLNLLEKQINTQDKLSSDTGLDHSTLSRQLHSLNRKKMIMSESIGHNNRQLRYELTLAGSDALVAANTQYSTFQDKVFQLWSDEEFNMLQILLNRLNKSMKKPL</sequence>
<dbReference type="AlphaFoldDB" id="A0A1C3YP04"/>
<reference evidence="3" key="1">
    <citation type="submission" date="2016-08" db="EMBL/GenBank/DDBJ databases">
        <authorList>
            <person name="Varghese N."/>
            <person name="Submissions Spin"/>
        </authorList>
    </citation>
    <scope>NUCLEOTIDE SEQUENCE [LARGE SCALE GENOMIC DNA]</scope>
    <source>
        <strain evidence="3">R-53094</strain>
    </source>
</reference>
<dbReference type="GO" id="GO:0006950">
    <property type="term" value="P:response to stress"/>
    <property type="evidence" value="ECO:0007669"/>
    <property type="project" value="TreeGrafter"/>
</dbReference>
<dbReference type="RefSeq" id="WP_167550152.1">
    <property type="nucleotide sequence ID" value="NZ_BJEE01000002.1"/>
</dbReference>
<dbReference type="EMBL" id="FMAO01000001">
    <property type="protein sequence ID" value="SCB71810.1"/>
    <property type="molecule type" value="Genomic_DNA"/>
</dbReference>
<accession>A0A1C3YP04</accession>